<dbReference type="Gene3D" id="3.90.220.20">
    <property type="entry name" value="DNA methylase specificity domains"/>
    <property type="match status" value="2"/>
</dbReference>
<evidence type="ECO:0000256" key="3">
    <source>
        <dbReference type="ARBA" id="ARBA00023125"/>
    </source>
</evidence>
<dbReference type="PANTHER" id="PTHR30408">
    <property type="entry name" value="TYPE-1 RESTRICTION ENZYME ECOKI SPECIFICITY PROTEIN"/>
    <property type="match status" value="1"/>
</dbReference>
<dbReference type="GO" id="GO:0003677">
    <property type="term" value="F:DNA binding"/>
    <property type="evidence" value="ECO:0007669"/>
    <property type="project" value="UniProtKB-KW"/>
</dbReference>
<evidence type="ECO:0000313" key="6">
    <source>
        <dbReference type="Proteomes" id="UP000317557"/>
    </source>
</evidence>
<dbReference type="OrthoDB" id="9816225at2"/>
<dbReference type="SUPFAM" id="SSF116734">
    <property type="entry name" value="DNA methylase specificity domain"/>
    <property type="match status" value="2"/>
</dbReference>
<accession>A0A521BP92</accession>
<dbReference type="EMBL" id="FXTP01000002">
    <property type="protein sequence ID" value="SMO48380.1"/>
    <property type="molecule type" value="Genomic_DNA"/>
</dbReference>
<dbReference type="InterPro" id="IPR000055">
    <property type="entry name" value="Restrct_endonuc_typeI_TRD"/>
</dbReference>
<keyword evidence="6" id="KW-1185">Reference proteome</keyword>
<keyword evidence="3" id="KW-0238">DNA-binding</keyword>
<protein>
    <submittedName>
        <fullName evidence="5">Type I restriction enzyme, S subunit</fullName>
    </submittedName>
</protein>
<evidence type="ECO:0000256" key="1">
    <source>
        <dbReference type="ARBA" id="ARBA00010923"/>
    </source>
</evidence>
<dbReference type="RefSeq" id="WP_142453395.1">
    <property type="nucleotide sequence ID" value="NZ_FXTP01000002.1"/>
</dbReference>
<proteinExistence type="inferred from homology"/>
<organism evidence="5 6">
    <name type="scientific">Gracilimonas mengyeensis</name>
    <dbReference type="NCBI Taxonomy" id="1302730"/>
    <lineage>
        <taxon>Bacteria</taxon>
        <taxon>Pseudomonadati</taxon>
        <taxon>Balneolota</taxon>
        <taxon>Balneolia</taxon>
        <taxon>Balneolales</taxon>
        <taxon>Balneolaceae</taxon>
        <taxon>Gracilimonas</taxon>
    </lineage>
</organism>
<evidence type="ECO:0000256" key="2">
    <source>
        <dbReference type="ARBA" id="ARBA00022747"/>
    </source>
</evidence>
<feature type="domain" description="Type I restriction modification DNA specificity" evidence="4">
    <location>
        <begin position="1"/>
        <end position="183"/>
    </location>
</feature>
<dbReference type="InterPro" id="IPR044946">
    <property type="entry name" value="Restrct_endonuc_typeI_TRD_sf"/>
</dbReference>
<gene>
    <name evidence="5" type="ORF">SAMN06265219_102403</name>
</gene>
<dbReference type="GO" id="GO:0009307">
    <property type="term" value="P:DNA restriction-modification system"/>
    <property type="evidence" value="ECO:0007669"/>
    <property type="project" value="UniProtKB-KW"/>
</dbReference>
<sequence length="461" mass="51929">MSRWEEVILEDIVEIKGRIGWKGYKKSDLRDSGPVVIGGTNIKNDIYLDLAELKHLSREKYEESPEIMLKTGDVLLVQRGSSVGDVGYYHGEFKEATINPTIIVMSDFKGNSRFLAYYLMSSIGQNKLNSLKSGSSIPAIYQKPLGSLIIKIPPTSLQDDISHFLSRIDDKIHLNQQTNETLEAMAQAIFKSWFVDFDPVRAKIEATSAGRDPNRAAMAAIAGVSWEDQDWDEIETALQQKLDRMTEDLRSQLHQTAELFPDELVVSEIGVVPKGWGIKSLEEIADYLNGRAMQKYPPEDGEPTLPVLKIAQLRKGDTEGADIATSDIPERFKIRNGDMIFSWSGSLLIRLWAGGDAALNQHLFKVTSEEYDQWFYYHWTKHHLDNFIRIAESKAVTMGHIKRSHLKEAKCAIPNKELLEIGGQHIEPLLQQSVKLNLESNQLAELRDTLLPKLISGEVGV</sequence>
<dbReference type="PANTHER" id="PTHR30408:SF13">
    <property type="entry name" value="TYPE I RESTRICTION ENZYME HINDI SPECIFICITY SUBUNIT"/>
    <property type="match status" value="1"/>
</dbReference>
<dbReference type="Pfam" id="PF01420">
    <property type="entry name" value="Methylase_S"/>
    <property type="match status" value="2"/>
</dbReference>
<evidence type="ECO:0000313" key="5">
    <source>
        <dbReference type="EMBL" id="SMO48380.1"/>
    </source>
</evidence>
<feature type="domain" description="Type I restriction modification DNA specificity" evidence="4">
    <location>
        <begin position="273"/>
        <end position="418"/>
    </location>
</feature>
<reference evidence="5 6" key="1">
    <citation type="submission" date="2017-05" db="EMBL/GenBank/DDBJ databases">
        <authorList>
            <person name="Varghese N."/>
            <person name="Submissions S."/>
        </authorList>
    </citation>
    <scope>NUCLEOTIDE SEQUENCE [LARGE SCALE GENOMIC DNA]</scope>
    <source>
        <strain evidence="5 6">DSM 21985</strain>
    </source>
</reference>
<name>A0A521BP92_9BACT</name>
<evidence type="ECO:0000259" key="4">
    <source>
        <dbReference type="Pfam" id="PF01420"/>
    </source>
</evidence>
<dbReference type="InterPro" id="IPR052021">
    <property type="entry name" value="Type-I_RS_S_subunit"/>
</dbReference>
<dbReference type="Proteomes" id="UP000317557">
    <property type="component" value="Unassembled WGS sequence"/>
</dbReference>
<keyword evidence="2" id="KW-0680">Restriction system</keyword>
<comment type="similarity">
    <text evidence="1">Belongs to the type-I restriction system S methylase family.</text>
</comment>
<dbReference type="AlphaFoldDB" id="A0A521BP92"/>